<proteinExistence type="predicted"/>
<name>X1D482_9ZZZZ</name>
<dbReference type="AlphaFoldDB" id="X1D482"/>
<comment type="caution">
    <text evidence="3">The sequence shown here is derived from an EMBL/GenBank/DDBJ whole genome shotgun (WGS) entry which is preliminary data.</text>
</comment>
<dbReference type="PANTHER" id="PTHR43884:SF12">
    <property type="entry name" value="ISOVALERYL-COA DEHYDROGENASE, MITOCHONDRIAL-RELATED"/>
    <property type="match status" value="1"/>
</dbReference>
<evidence type="ECO:0000256" key="1">
    <source>
        <dbReference type="ARBA" id="ARBA00022630"/>
    </source>
</evidence>
<dbReference type="PROSITE" id="PS00073">
    <property type="entry name" value="ACYL_COA_DH_2"/>
    <property type="match status" value="1"/>
</dbReference>
<accession>X1D482</accession>
<feature type="non-terminal residue" evidence="3">
    <location>
        <position position="1"/>
    </location>
</feature>
<protein>
    <recommendedName>
        <fullName evidence="2">Acyl-CoA dehydrogenase/oxidase C-terminal domain-containing protein</fullName>
    </recommendedName>
</protein>
<reference evidence="3" key="1">
    <citation type="journal article" date="2014" name="Front. Microbiol.">
        <title>High frequency of phylogenetically diverse reductive dehalogenase-homologous genes in deep subseafloor sedimentary metagenomes.</title>
        <authorList>
            <person name="Kawai M."/>
            <person name="Futagami T."/>
            <person name="Toyoda A."/>
            <person name="Takaki Y."/>
            <person name="Nishi S."/>
            <person name="Hori S."/>
            <person name="Arai W."/>
            <person name="Tsubouchi T."/>
            <person name="Morono Y."/>
            <person name="Uchiyama I."/>
            <person name="Ito T."/>
            <person name="Fujiyama A."/>
            <person name="Inagaki F."/>
            <person name="Takami H."/>
        </authorList>
    </citation>
    <scope>NUCLEOTIDE SEQUENCE</scope>
    <source>
        <strain evidence="3">Expedition CK06-06</strain>
    </source>
</reference>
<dbReference type="InterPro" id="IPR006089">
    <property type="entry name" value="Acyl-CoA_DH_CS"/>
</dbReference>
<sequence>IQFKTPLSEKQGYTHKLVVPHAVRLTAAATYIDEVATRLDAGEHDLEVEGSIAKLFATESANKAADDAMQALGGYGYITEYGVEKIKRDVKITCIYEGTSEIQQNIISTFRWQSFQPSPDRFQLPLR</sequence>
<evidence type="ECO:0000313" key="3">
    <source>
        <dbReference type="EMBL" id="GAH15541.1"/>
    </source>
</evidence>
<dbReference type="EMBL" id="BART01032870">
    <property type="protein sequence ID" value="GAH15541.1"/>
    <property type="molecule type" value="Genomic_DNA"/>
</dbReference>
<dbReference type="GO" id="GO:0003995">
    <property type="term" value="F:acyl-CoA dehydrogenase activity"/>
    <property type="evidence" value="ECO:0007669"/>
    <property type="project" value="InterPro"/>
</dbReference>
<dbReference type="Pfam" id="PF00441">
    <property type="entry name" value="Acyl-CoA_dh_1"/>
    <property type="match status" value="1"/>
</dbReference>
<keyword evidence="1" id="KW-0285">Flavoprotein</keyword>
<evidence type="ECO:0000259" key="2">
    <source>
        <dbReference type="Pfam" id="PF00441"/>
    </source>
</evidence>
<dbReference type="PANTHER" id="PTHR43884">
    <property type="entry name" value="ACYL-COA DEHYDROGENASE"/>
    <property type="match status" value="1"/>
</dbReference>
<dbReference type="SUPFAM" id="SSF47203">
    <property type="entry name" value="Acyl-CoA dehydrogenase C-terminal domain-like"/>
    <property type="match status" value="1"/>
</dbReference>
<gene>
    <name evidence="3" type="ORF">S01H4_56680</name>
</gene>
<feature type="domain" description="Acyl-CoA dehydrogenase/oxidase C-terminal" evidence="2">
    <location>
        <begin position="2"/>
        <end position="108"/>
    </location>
</feature>
<dbReference type="InterPro" id="IPR009075">
    <property type="entry name" value="AcylCo_DH/oxidase_C"/>
</dbReference>
<dbReference type="InterPro" id="IPR036250">
    <property type="entry name" value="AcylCo_DH-like_C"/>
</dbReference>
<organism evidence="3">
    <name type="scientific">marine sediment metagenome</name>
    <dbReference type="NCBI Taxonomy" id="412755"/>
    <lineage>
        <taxon>unclassified sequences</taxon>
        <taxon>metagenomes</taxon>
        <taxon>ecological metagenomes</taxon>
    </lineage>
</organism>
<dbReference type="Gene3D" id="1.20.140.10">
    <property type="entry name" value="Butyryl-CoA Dehydrogenase, subunit A, domain 3"/>
    <property type="match status" value="1"/>
</dbReference>